<feature type="region of interest" description="Disordered" evidence="1">
    <location>
        <begin position="175"/>
        <end position="205"/>
    </location>
</feature>
<evidence type="ECO:0000256" key="1">
    <source>
        <dbReference type="SAM" id="MobiDB-lite"/>
    </source>
</evidence>
<gene>
    <name evidence="2" type="ORF">BGZ97_002428</name>
</gene>
<protein>
    <submittedName>
        <fullName evidence="2">Uncharacterized protein</fullName>
    </submittedName>
</protein>
<proteinExistence type="predicted"/>
<sequence>MACNDDPLCICREHHVIRDNPLFSSLEFMEFATRLRESMATAEPPNRDSLRKAAPEIDPQLRSIKPTASSSAQVVCDAIKASEDRQSLRIADLLQSAVQASRYHSIIVFETFRSHQLAEAKASAKAAAASVQSIEASIGMLQAQEFRPLEQQQQIHRQRKAAHPYRIAGHLQRERLQQQGEAQQQQQPQQPQPQVLGDDNMIPLDPHRRLEHQQSEGPPENRTTPMVDFDEPPLRPPTQHLADAVLHRLAMDNLAQRIANQLYRQLPRPDVLAASATFALYDRGSFKNIWSEWFEGDFNRQRPSIWSLETYTKAENKKIPQWRKGKKSQFRTNFMYKKTLVEEPLKHMLACGVGPGVEELSRQLRDSKAKAEEDIGYHGSTNNYYEYLRKRIKQAKEVQQ</sequence>
<reference evidence="2" key="1">
    <citation type="journal article" date="2020" name="Fungal Divers.">
        <title>Resolving the Mortierellaceae phylogeny through synthesis of multi-gene phylogenetics and phylogenomics.</title>
        <authorList>
            <person name="Vandepol N."/>
            <person name="Liber J."/>
            <person name="Desiro A."/>
            <person name="Na H."/>
            <person name="Kennedy M."/>
            <person name="Barry K."/>
            <person name="Grigoriev I.V."/>
            <person name="Miller A.N."/>
            <person name="O'Donnell K."/>
            <person name="Stajich J.E."/>
            <person name="Bonito G."/>
        </authorList>
    </citation>
    <scope>NUCLEOTIDE SEQUENCE</scope>
    <source>
        <strain evidence="2">NVP60</strain>
    </source>
</reference>
<evidence type="ECO:0000313" key="3">
    <source>
        <dbReference type="Proteomes" id="UP000823405"/>
    </source>
</evidence>
<accession>A0A9P6QYR2</accession>
<dbReference type="EMBL" id="JAAAIN010001532">
    <property type="protein sequence ID" value="KAG0302261.1"/>
    <property type="molecule type" value="Genomic_DNA"/>
</dbReference>
<dbReference type="AlphaFoldDB" id="A0A9P6QYR2"/>
<evidence type="ECO:0000313" key="2">
    <source>
        <dbReference type="EMBL" id="KAG0302261.1"/>
    </source>
</evidence>
<comment type="caution">
    <text evidence="2">The sequence shown here is derived from an EMBL/GenBank/DDBJ whole genome shotgun (WGS) entry which is preliminary data.</text>
</comment>
<keyword evidence="3" id="KW-1185">Reference proteome</keyword>
<organism evidence="2 3">
    <name type="scientific">Linnemannia gamsii</name>
    <dbReference type="NCBI Taxonomy" id="64522"/>
    <lineage>
        <taxon>Eukaryota</taxon>
        <taxon>Fungi</taxon>
        <taxon>Fungi incertae sedis</taxon>
        <taxon>Mucoromycota</taxon>
        <taxon>Mortierellomycotina</taxon>
        <taxon>Mortierellomycetes</taxon>
        <taxon>Mortierellales</taxon>
        <taxon>Mortierellaceae</taxon>
        <taxon>Linnemannia</taxon>
    </lineage>
</organism>
<feature type="compositionally biased region" description="Low complexity" evidence="1">
    <location>
        <begin position="177"/>
        <end position="194"/>
    </location>
</feature>
<name>A0A9P6QYR2_9FUNG</name>
<dbReference type="Proteomes" id="UP000823405">
    <property type="component" value="Unassembled WGS sequence"/>
</dbReference>